<dbReference type="Gene3D" id="3.30.710.10">
    <property type="entry name" value="Potassium Channel Kv1.1, Chain A"/>
    <property type="match status" value="1"/>
</dbReference>
<comment type="caution">
    <text evidence="1">The sequence shown here is derived from an EMBL/GenBank/DDBJ whole genome shotgun (WGS) entry which is preliminary data.</text>
</comment>
<dbReference type="PANTHER" id="PTHR47843">
    <property type="entry name" value="BTB DOMAIN-CONTAINING PROTEIN-RELATED"/>
    <property type="match status" value="1"/>
</dbReference>
<organism evidence="1 2">
    <name type="scientific">Neocucurbitaria cava</name>
    <dbReference type="NCBI Taxonomy" id="798079"/>
    <lineage>
        <taxon>Eukaryota</taxon>
        <taxon>Fungi</taxon>
        <taxon>Dikarya</taxon>
        <taxon>Ascomycota</taxon>
        <taxon>Pezizomycotina</taxon>
        <taxon>Dothideomycetes</taxon>
        <taxon>Pleosporomycetidae</taxon>
        <taxon>Pleosporales</taxon>
        <taxon>Pleosporineae</taxon>
        <taxon>Cucurbitariaceae</taxon>
        <taxon>Neocucurbitaria</taxon>
    </lineage>
</organism>
<proteinExistence type="predicted"/>
<dbReference type="OrthoDB" id="194443at2759"/>
<dbReference type="AlphaFoldDB" id="A0A9W8YHM6"/>
<dbReference type="Proteomes" id="UP001140560">
    <property type="component" value="Unassembled WGS sequence"/>
</dbReference>
<evidence type="ECO:0000313" key="2">
    <source>
        <dbReference type="Proteomes" id="UP001140560"/>
    </source>
</evidence>
<reference evidence="1" key="1">
    <citation type="submission" date="2022-10" db="EMBL/GenBank/DDBJ databases">
        <title>Tapping the CABI collections for fungal endophytes: first genome assemblies for Collariella, Neodidymelliopsis, Ascochyta clinopodiicola, Didymella pomorum, Didymosphaeria variabile, Neocosmospora piperis and Neocucurbitaria cava.</title>
        <authorList>
            <person name="Hill R."/>
        </authorList>
    </citation>
    <scope>NUCLEOTIDE SEQUENCE</scope>
    <source>
        <strain evidence="1">IMI 356814</strain>
    </source>
</reference>
<keyword evidence="2" id="KW-1185">Reference proteome</keyword>
<name>A0A9W8YHM6_9PLEO</name>
<dbReference type="EMBL" id="JAPEUY010000001">
    <property type="protein sequence ID" value="KAJ4377794.1"/>
    <property type="molecule type" value="Genomic_DNA"/>
</dbReference>
<gene>
    <name evidence="1" type="ORF">N0V83_000624</name>
</gene>
<sequence>MSAPSTLVTTATSTDLIDGETIAPVWKPGTIAVSIVPYEETDAVEKYQYEVITAQPECSAYSLEEHRLADYILGLGVEFRDRDEQGSTPRLAKPFSKRMLPTNRTSKEHLKLLRGEAIEVHVGEIPCSCKVPCGCSDSWFLSKGLISRYSSSLEAACTRDFKERSENKIQLPDDDLEAFALFVEWMYYGKYNVATQVFSGEDDTYDDTNIHARCWILGDKLLSSEFKNYAMSQLYAQCMAKSAFEVVTTQDVQYACENSAEESRLRQFYFAYVVEHFATPMRLRGKTEEWDELLLHHADLRAALLQSFRSAPEDRLTVGAEMVYLDYDEPLENTFSMLRIEGGDA</sequence>
<dbReference type="InterPro" id="IPR011333">
    <property type="entry name" value="SKP1/BTB/POZ_sf"/>
</dbReference>
<evidence type="ECO:0008006" key="3">
    <source>
        <dbReference type="Google" id="ProtNLM"/>
    </source>
</evidence>
<accession>A0A9W8YHM6</accession>
<protein>
    <recommendedName>
        <fullName evidence="3">BTB domain-containing protein</fullName>
    </recommendedName>
</protein>
<dbReference type="SUPFAM" id="SSF54695">
    <property type="entry name" value="POZ domain"/>
    <property type="match status" value="1"/>
</dbReference>
<evidence type="ECO:0000313" key="1">
    <source>
        <dbReference type="EMBL" id="KAJ4377794.1"/>
    </source>
</evidence>
<dbReference type="CDD" id="cd18186">
    <property type="entry name" value="BTB_POZ_ZBTB_KLHL-like"/>
    <property type="match status" value="1"/>
</dbReference>